<feature type="region of interest" description="Disordered" evidence="1">
    <location>
        <begin position="376"/>
        <end position="399"/>
    </location>
</feature>
<feature type="compositionally biased region" description="Low complexity" evidence="1">
    <location>
        <begin position="79"/>
        <end position="104"/>
    </location>
</feature>
<gene>
    <name evidence="2" type="ORF">BU23DRAFT_574743</name>
</gene>
<evidence type="ECO:0000313" key="2">
    <source>
        <dbReference type="EMBL" id="KAF1965589.1"/>
    </source>
</evidence>
<organism evidence="2 3">
    <name type="scientific">Bimuria novae-zelandiae CBS 107.79</name>
    <dbReference type="NCBI Taxonomy" id="1447943"/>
    <lineage>
        <taxon>Eukaryota</taxon>
        <taxon>Fungi</taxon>
        <taxon>Dikarya</taxon>
        <taxon>Ascomycota</taxon>
        <taxon>Pezizomycotina</taxon>
        <taxon>Dothideomycetes</taxon>
        <taxon>Pleosporomycetidae</taxon>
        <taxon>Pleosporales</taxon>
        <taxon>Massarineae</taxon>
        <taxon>Didymosphaeriaceae</taxon>
        <taxon>Bimuria</taxon>
    </lineage>
</organism>
<feature type="compositionally biased region" description="Polar residues" evidence="1">
    <location>
        <begin position="39"/>
        <end position="71"/>
    </location>
</feature>
<sequence>MKRQRSQTHLTVTGKREVSSACSAELAPNRPKVMDTKQTHSAQPDSAHSHSPPNMNTQVPATQSIPETDQAQPHDKMDTTTSTARSTPETENETTNKTTPTATPESKRIYWIRYDSSLADSNTAKGLGYTNDEALVALAQSFAAHPRLVSKNWRVTKYAALPATERNLKEQDGGEVKMKGDTWSTVQMYNAVMETRDWLADREKLAEVCSEGVGVDYVAWQELQTVMREDREKDRMVAPQRKKWEAARRKQSWQDIKRWGPGRLSTYSSESEENAQNQMELEEAMRRDREMDMAGKRMQKEGGMAAIREEELERMAREQALRWGFGPKDSGDDVTMVREREGRKKAAAAGKTPVHFNQFDFDMIEKLVELEAPKLDAQKDRKDAAEHERSASNLSTDIF</sequence>
<protein>
    <submittedName>
        <fullName evidence="2">Uncharacterized protein</fullName>
    </submittedName>
</protein>
<reference evidence="2" key="1">
    <citation type="journal article" date="2020" name="Stud. Mycol.">
        <title>101 Dothideomycetes genomes: a test case for predicting lifestyles and emergence of pathogens.</title>
        <authorList>
            <person name="Haridas S."/>
            <person name="Albert R."/>
            <person name="Binder M."/>
            <person name="Bloem J."/>
            <person name="Labutti K."/>
            <person name="Salamov A."/>
            <person name="Andreopoulos B."/>
            <person name="Baker S."/>
            <person name="Barry K."/>
            <person name="Bills G."/>
            <person name="Bluhm B."/>
            <person name="Cannon C."/>
            <person name="Castanera R."/>
            <person name="Culley D."/>
            <person name="Daum C."/>
            <person name="Ezra D."/>
            <person name="Gonzalez J."/>
            <person name="Henrissat B."/>
            <person name="Kuo A."/>
            <person name="Liang C."/>
            <person name="Lipzen A."/>
            <person name="Lutzoni F."/>
            <person name="Magnuson J."/>
            <person name="Mondo S."/>
            <person name="Nolan M."/>
            <person name="Ohm R."/>
            <person name="Pangilinan J."/>
            <person name="Park H.-J."/>
            <person name="Ramirez L."/>
            <person name="Alfaro M."/>
            <person name="Sun H."/>
            <person name="Tritt A."/>
            <person name="Yoshinaga Y."/>
            <person name="Zwiers L.-H."/>
            <person name="Turgeon B."/>
            <person name="Goodwin S."/>
            <person name="Spatafora J."/>
            <person name="Crous P."/>
            <person name="Grigoriev I."/>
        </authorList>
    </citation>
    <scope>NUCLEOTIDE SEQUENCE</scope>
    <source>
        <strain evidence="2">CBS 107.79</strain>
    </source>
</reference>
<evidence type="ECO:0000313" key="3">
    <source>
        <dbReference type="Proteomes" id="UP000800036"/>
    </source>
</evidence>
<keyword evidence="3" id="KW-1185">Reference proteome</keyword>
<dbReference type="Proteomes" id="UP000800036">
    <property type="component" value="Unassembled WGS sequence"/>
</dbReference>
<dbReference type="EMBL" id="ML976759">
    <property type="protein sequence ID" value="KAF1965589.1"/>
    <property type="molecule type" value="Genomic_DNA"/>
</dbReference>
<feature type="compositionally biased region" description="Basic and acidic residues" evidence="1">
    <location>
        <begin position="376"/>
        <end position="390"/>
    </location>
</feature>
<feature type="region of interest" description="Disordered" evidence="1">
    <location>
        <begin position="1"/>
        <end position="104"/>
    </location>
</feature>
<name>A0A6A5UNT0_9PLEO</name>
<evidence type="ECO:0000256" key="1">
    <source>
        <dbReference type="SAM" id="MobiDB-lite"/>
    </source>
</evidence>
<accession>A0A6A5UNT0</accession>
<dbReference type="AlphaFoldDB" id="A0A6A5UNT0"/>
<proteinExistence type="predicted"/>